<keyword evidence="9" id="KW-0520">NAD</keyword>
<evidence type="ECO:0000256" key="5">
    <source>
        <dbReference type="ARBA" id="ARBA00022692"/>
    </source>
</evidence>
<evidence type="ECO:0000256" key="4">
    <source>
        <dbReference type="ARBA" id="ARBA00022448"/>
    </source>
</evidence>
<dbReference type="Gene3D" id="1.20.58.1610">
    <property type="entry name" value="NADH:ubiquinone/plastoquinone oxidoreductase, chain 3"/>
    <property type="match status" value="1"/>
</dbReference>
<dbReference type="GO" id="GO:0031966">
    <property type="term" value="C:mitochondrial membrane"/>
    <property type="evidence" value="ECO:0007669"/>
    <property type="project" value="UniProtKB-SubCell"/>
</dbReference>
<dbReference type="GO" id="GO:0030964">
    <property type="term" value="C:NADH dehydrogenase complex"/>
    <property type="evidence" value="ECO:0007669"/>
    <property type="project" value="TreeGrafter"/>
</dbReference>
<feature type="transmembrane region" description="Helical" evidence="9">
    <location>
        <begin position="85"/>
        <end position="105"/>
    </location>
</feature>
<feature type="transmembrane region" description="Helical" evidence="9">
    <location>
        <begin position="6"/>
        <end position="25"/>
    </location>
</feature>
<evidence type="ECO:0000256" key="1">
    <source>
        <dbReference type="ARBA" id="ARBA00004370"/>
    </source>
</evidence>
<keyword evidence="6 9" id="KW-1133">Transmembrane helix</keyword>
<name>A0A343KJ50_9HEMI</name>
<evidence type="ECO:0000256" key="7">
    <source>
        <dbReference type="ARBA" id="ARBA00023136"/>
    </source>
</evidence>
<organism evidence="10">
    <name type="scientific">Yanocephalus yanonis</name>
    <dbReference type="NCBI Taxonomy" id="317752"/>
    <lineage>
        <taxon>Eukaryota</taxon>
        <taxon>Metazoa</taxon>
        <taxon>Ecdysozoa</taxon>
        <taxon>Arthropoda</taxon>
        <taxon>Hexapoda</taxon>
        <taxon>Insecta</taxon>
        <taxon>Pterygota</taxon>
        <taxon>Neoptera</taxon>
        <taxon>Paraneoptera</taxon>
        <taxon>Hemiptera</taxon>
        <taxon>Auchenorrhyncha</taxon>
        <taxon>Membracoidea</taxon>
        <taxon>Cicadellidae</taxon>
        <taxon>Deltocephalinae</taxon>
        <taxon>Paralimnini</taxon>
        <taxon>Yanocephalus</taxon>
    </lineage>
</organism>
<evidence type="ECO:0000256" key="9">
    <source>
        <dbReference type="RuleBase" id="RU003640"/>
    </source>
</evidence>
<evidence type="ECO:0000313" key="10">
    <source>
        <dbReference type="EMBL" id="ATG83155.1"/>
    </source>
</evidence>
<keyword evidence="9" id="KW-1278">Translocase</keyword>
<comment type="catalytic activity">
    <reaction evidence="8 9">
        <text>a ubiquinone + NADH + 5 H(+)(in) = a ubiquinol + NAD(+) + 4 H(+)(out)</text>
        <dbReference type="Rhea" id="RHEA:29091"/>
        <dbReference type="Rhea" id="RHEA-COMP:9565"/>
        <dbReference type="Rhea" id="RHEA-COMP:9566"/>
        <dbReference type="ChEBI" id="CHEBI:15378"/>
        <dbReference type="ChEBI" id="CHEBI:16389"/>
        <dbReference type="ChEBI" id="CHEBI:17976"/>
        <dbReference type="ChEBI" id="CHEBI:57540"/>
        <dbReference type="ChEBI" id="CHEBI:57945"/>
        <dbReference type="EC" id="7.1.1.2"/>
    </reaction>
</comment>
<feature type="transmembrane region" description="Helical" evidence="9">
    <location>
        <begin position="55"/>
        <end position="79"/>
    </location>
</feature>
<dbReference type="PANTHER" id="PTHR11058:SF9">
    <property type="entry name" value="NADH-UBIQUINONE OXIDOREDUCTASE CHAIN 3"/>
    <property type="match status" value="1"/>
</dbReference>
<comment type="function">
    <text evidence="9">Core subunit of the mitochondrial membrane respiratory chain NADH dehydrogenase (Complex I) which catalyzes electron transfer from NADH through the respiratory chain, using ubiquinone as an electron acceptor. Essential for the catalytic activity of complex I.</text>
</comment>
<keyword evidence="7 9" id="KW-0472">Membrane</keyword>
<evidence type="ECO:0000256" key="6">
    <source>
        <dbReference type="ARBA" id="ARBA00022989"/>
    </source>
</evidence>
<dbReference type="AlphaFoldDB" id="A0A343KJ50"/>
<proteinExistence type="inferred from homology"/>
<evidence type="ECO:0000256" key="2">
    <source>
        <dbReference type="ARBA" id="ARBA00008472"/>
    </source>
</evidence>
<comment type="subcellular location">
    <subcellularLocation>
        <location evidence="1">Membrane</location>
    </subcellularLocation>
    <subcellularLocation>
        <location evidence="9">Mitochondrion membrane</location>
        <topology evidence="9">Multi-pass membrane protein</topology>
    </subcellularLocation>
</comment>
<sequence>MKLMLFSMLLIISILTIMSTLIIMLSKKVSIDMQKATPFECGFNPMSYPRVPFSIHFFLIAVIFLVFDIEIILIMPMILTMKTSMTKFWVITSFMFVTILIWGLYHEWKNGMINWAS</sequence>
<comment type="similarity">
    <text evidence="2 9">Belongs to the complex I subunit 3 family.</text>
</comment>
<keyword evidence="9 10" id="KW-0496">Mitochondrion</keyword>
<geneLocation type="mitochondrion" evidence="10"/>
<dbReference type="EC" id="7.1.1.2" evidence="9"/>
<keyword evidence="5 9" id="KW-0812">Transmembrane</keyword>
<keyword evidence="9" id="KW-0830">Ubiquinone</keyword>
<keyword evidence="9" id="KW-0679">Respiratory chain</keyword>
<dbReference type="InterPro" id="IPR038430">
    <property type="entry name" value="NDAH_ubi_oxred_su3_sf"/>
</dbReference>
<dbReference type="PANTHER" id="PTHR11058">
    <property type="entry name" value="NADH-UBIQUINONE OXIDOREDUCTASE CHAIN 3"/>
    <property type="match status" value="1"/>
</dbReference>
<keyword evidence="4 9" id="KW-0813">Transport</keyword>
<evidence type="ECO:0000256" key="8">
    <source>
        <dbReference type="ARBA" id="ARBA00049551"/>
    </source>
</evidence>
<dbReference type="EMBL" id="KY039113">
    <property type="protein sequence ID" value="ATG83155.1"/>
    <property type="molecule type" value="Genomic_DNA"/>
</dbReference>
<evidence type="ECO:0000256" key="3">
    <source>
        <dbReference type="ARBA" id="ARBA00021007"/>
    </source>
</evidence>
<dbReference type="GO" id="GO:0008137">
    <property type="term" value="F:NADH dehydrogenase (ubiquinone) activity"/>
    <property type="evidence" value="ECO:0007669"/>
    <property type="project" value="UniProtKB-UniRule"/>
</dbReference>
<keyword evidence="9" id="KW-0249">Electron transport</keyword>
<gene>
    <name evidence="10" type="primary">nad3</name>
</gene>
<reference evidence="10" key="1">
    <citation type="journal article" date="2017" name="Sci. Rep.">
        <title>Deep-level phylogeny of Cicadomorpha inferred from mitochondrial genomes sequenced by NGS.</title>
        <authorList>
            <person name="Song N."/>
            <person name="Cai W."/>
            <person name="Li H."/>
        </authorList>
    </citation>
    <scope>NUCLEOTIDE SEQUENCE</scope>
</reference>
<dbReference type="Pfam" id="PF00507">
    <property type="entry name" value="Oxidored_q4"/>
    <property type="match status" value="1"/>
</dbReference>
<accession>A0A343KJ50</accession>
<dbReference type="InterPro" id="IPR000440">
    <property type="entry name" value="NADH_UbQ/plastoQ_OxRdtase_su3"/>
</dbReference>
<protein>
    <recommendedName>
        <fullName evidence="3 9">NADH-ubiquinone oxidoreductase chain 3</fullName>
        <ecNumber evidence="9">7.1.1.2</ecNumber>
    </recommendedName>
</protein>